<dbReference type="EC" id="6.3.3.3" evidence="9"/>
<dbReference type="OrthoDB" id="9802097at2"/>
<feature type="binding site" evidence="9">
    <location>
        <position position="22"/>
    </location>
    <ligand>
        <name>Mg(2+)</name>
        <dbReference type="ChEBI" id="CHEBI:18420"/>
    </ligand>
</feature>
<feature type="binding site" evidence="9">
    <location>
        <begin position="127"/>
        <end position="130"/>
    </location>
    <ligand>
        <name>ATP</name>
        <dbReference type="ChEBI" id="CHEBI:30616"/>
    </ligand>
</feature>
<keyword evidence="11" id="KW-1185">Reference proteome</keyword>
<dbReference type="GO" id="GO:0000287">
    <property type="term" value="F:magnesium ion binding"/>
    <property type="evidence" value="ECO:0007669"/>
    <property type="project" value="UniProtKB-UniRule"/>
</dbReference>
<evidence type="ECO:0000256" key="6">
    <source>
        <dbReference type="ARBA" id="ARBA00022840"/>
    </source>
</evidence>
<keyword evidence="4 9" id="KW-0547">Nucleotide-binding</keyword>
<feature type="binding site" evidence="9">
    <location>
        <position position="61"/>
    </location>
    <ligand>
        <name>ATP</name>
        <dbReference type="ChEBI" id="CHEBI:30616"/>
    </ligand>
</feature>
<organism evidence="10 11">
    <name type="scientific">Kolteria novifilia</name>
    <dbReference type="NCBI Taxonomy" id="2527975"/>
    <lineage>
        <taxon>Bacteria</taxon>
        <taxon>Pseudomonadati</taxon>
        <taxon>Planctomycetota</taxon>
        <taxon>Planctomycetia</taxon>
        <taxon>Kolteriales</taxon>
        <taxon>Kolteriaceae</taxon>
        <taxon>Kolteria</taxon>
    </lineage>
</organism>
<comment type="catalytic activity">
    <reaction evidence="9">
        <text>(7R,8S)-7,8-diammoniononanoate + CO2 + ATP = (4R,5S)-dethiobiotin + ADP + phosphate + 3 H(+)</text>
        <dbReference type="Rhea" id="RHEA:15805"/>
        <dbReference type="ChEBI" id="CHEBI:15378"/>
        <dbReference type="ChEBI" id="CHEBI:16526"/>
        <dbReference type="ChEBI" id="CHEBI:30616"/>
        <dbReference type="ChEBI" id="CHEBI:43474"/>
        <dbReference type="ChEBI" id="CHEBI:149469"/>
        <dbReference type="ChEBI" id="CHEBI:149473"/>
        <dbReference type="ChEBI" id="CHEBI:456216"/>
        <dbReference type="EC" id="6.3.3.3"/>
    </reaction>
</comment>
<feature type="binding site" evidence="9">
    <location>
        <begin position="218"/>
        <end position="220"/>
    </location>
    <ligand>
        <name>ATP</name>
        <dbReference type="ChEBI" id="CHEBI:30616"/>
    </ligand>
</feature>
<evidence type="ECO:0000313" key="11">
    <source>
        <dbReference type="Proteomes" id="UP000317093"/>
    </source>
</evidence>
<protein>
    <recommendedName>
        <fullName evidence="9">ATP-dependent dethiobiotin synthetase BioD</fullName>
        <ecNumber evidence="9">6.3.3.3</ecNumber>
    </recommendedName>
    <alternativeName>
        <fullName evidence="9">DTB synthetase</fullName>
        <shortName evidence="9">DTBS</shortName>
    </alternativeName>
    <alternativeName>
        <fullName evidence="9">Dethiobiotin synthase</fullName>
    </alternativeName>
</protein>
<name>A0A518BAW3_9BACT</name>
<comment type="caution">
    <text evidence="9">Lacks conserved residue(s) required for the propagation of feature annotation.</text>
</comment>
<evidence type="ECO:0000256" key="4">
    <source>
        <dbReference type="ARBA" id="ARBA00022741"/>
    </source>
</evidence>
<dbReference type="HAMAP" id="MF_00336">
    <property type="entry name" value="BioD"/>
    <property type="match status" value="1"/>
</dbReference>
<evidence type="ECO:0000256" key="9">
    <source>
        <dbReference type="HAMAP-Rule" id="MF_00336"/>
    </source>
</evidence>
<dbReference type="GO" id="GO:0005524">
    <property type="term" value="F:ATP binding"/>
    <property type="evidence" value="ECO:0007669"/>
    <property type="project" value="UniProtKB-UniRule"/>
</dbReference>
<evidence type="ECO:0000313" key="10">
    <source>
        <dbReference type="EMBL" id="QDU64118.1"/>
    </source>
</evidence>
<comment type="pathway">
    <text evidence="9">Cofactor biosynthesis; biotin biosynthesis; biotin from 7,8-diaminononanoate: step 1/2.</text>
</comment>
<keyword evidence="3 9" id="KW-0479">Metal-binding</keyword>
<proteinExistence type="inferred from homology"/>
<keyword evidence="6 9" id="KW-0067">ATP-binding</keyword>
<dbReference type="Gene3D" id="3.40.50.300">
    <property type="entry name" value="P-loop containing nucleotide triphosphate hydrolases"/>
    <property type="match status" value="1"/>
</dbReference>
<dbReference type="PIRSF" id="PIRSF006755">
    <property type="entry name" value="DTB_synth"/>
    <property type="match status" value="1"/>
</dbReference>
<dbReference type="EMBL" id="CP036279">
    <property type="protein sequence ID" value="QDU64118.1"/>
    <property type="molecule type" value="Genomic_DNA"/>
</dbReference>
<comment type="subcellular location">
    <subcellularLocation>
        <location evidence="9">Cytoplasm</location>
    </subcellularLocation>
</comment>
<dbReference type="NCBIfam" id="TIGR00347">
    <property type="entry name" value="bioD"/>
    <property type="match status" value="1"/>
</dbReference>
<feature type="binding site" evidence="9">
    <location>
        <position position="127"/>
    </location>
    <ligand>
        <name>Mg(2+)</name>
        <dbReference type="ChEBI" id="CHEBI:18420"/>
    </ligand>
</feature>
<dbReference type="CDD" id="cd03109">
    <property type="entry name" value="DTBS"/>
    <property type="match status" value="1"/>
</dbReference>
<feature type="binding site" evidence="9">
    <location>
        <position position="61"/>
    </location>
    <ligand>
        <name>Mg(2+)</name>
        <dbReference type="ChEBI" id="CHEBI:18420"/>
    </ligand>
</feature>
<dbReference type="SUPFAM" id="SSF52540">
    <property type="entry name" value="P-loop containing nucleoside triphosphate hydrolases"/>
    <property type="match status" value="1"/>
</dbReference>
<comment type="catalytic activity">
    <reaction evidence="8">
        <text>(7R,8S)-8-amino-7-(carboxyamino)nonanoate + ATP = (4R,5S)-dethiobiotin + ADP + phosphate + H(+)</text>
        <dbReference type="Rhea" id="RHEA:63684"/>
        <dbReference type="ChEBI" id="CHEBI:15378"/>
        <dbReference type="ChEBI" id="CHEBI:30616"/>
        <dbReference type="ChEBI" id="CHEBI:43474"/>
        <dbReference type="ChEBI" id="CHEBI:149470"/>
        <dbReference type="ChEBI" id="CHEBI:149473"/>
        <dbReference type="ChEBI" id="CHEBI:456216"/>
    </reaction>
</comment>
<dbReference type="GO" id="GO:0005829">
    <property type="term" value="C:cytosol"/>
    <property type="evidence" value="ECO:0007669"/>
    <property type="project" value="TreeGrafter"/>
</dbReference>
<dbReference type="GO" id="GO:0004141">
    <property type="term" value="F:dethiobiotin synthase activity"/>
    <property type="evidence" value="ECO:0007669"/>
    <property type="project" value="UniProtKB-UniRule"/>
</dbReference>
<comment type="function">
    <text evidence="9">Catalyzes a mechanistically unusual reaction, the ATP-dependent insertion of CO2 between the N7 and N8 nitrogen atoms of 7,8-diaminopelargonic acid (DAPA, also called 7,8-diammoniononanoate) to form a ureido ring.</text>
</comment>
<comment type="subunit">
    <text evidence="9">Homodimer.</text>
</comment>
<comment type="cofactor">
    <cofactor evidence="9">
        <name>Mg(2+)</name>
        <dbReference type="ChEBI" id="CHEBI:18420"/>
    </cofactor>
</comment>
<evidence type="ECO:0000256" key="7">
    <source>
        <dbReference type="ARBA" id="ARBA00022842"/>
    </source>
</evidence>
<keyword evidence="2 9" id="KW-0436">Ligase</keyword>
<dbReference type="KEGG" id="knv:Pan216_50070"/>
<gene>
    <name evidence="9 10" type="primary">bioD</name>
    <name evidence="10" type="ORF">Pan216_50070</name>
</gene>
<dbReference type="PANTHER" id="PTHR43210:SF2">
    <property type="entry name" value="ATP-DEPENDENT DETHIOBIOTIN SYNTHETASE BIOD 2"/>
    <property type="match status" value="1"/>
</dbReference>
<dbReference type="Proteomes" id="UP000317093">
    <property type="component" value="Chromosome"/>
</dbReference>
<evidence type="ECO:0000256" key="5">
    <source>
        <dbReference type="ARBA" id="ARBA00022756"/>
    </source>
</evidence>
<dbReference type="InterPro" id="IPR027417">
    <property type="entry name" value="P-loop_NTPase"/>
</dbReference>
<dbReference type="AlphaFoldDB" id="A0A518BAW3"/>
<feature type="binding site" evidence="9">
    <location>
        <begin position="187"/>
        <end position="188"/>
    </location>
    <ligand>
        <name>ATP</name>
        <dbReference type="ChEBI" id="CHEBI:30616"/>
    </ligand>
</feature>
<dbReference type="InterPro" id="IPR004472">
    <property type="entry name" value="DTB_synth_BioD"/>
</dbReference>
<dbReference type="PANTHER" id="PTHR43210">
    <property type="entry name" value="DETHIOBIOTIN SYNTHETASE"/>
    <property type="match status" value="1"/>
</dbReference>
<keyword evidence="1 9" id="KW-0963">Cytoplasm</keyword>
<dbReference type="RefSeq" id="WP_145262091.1">
    <property type="nucleotide sequence ID" value="NZ_CP036279.1"/>
</dbReference>
<dbReference type="UniPathway" id="UPA00078">
    <property type="reaction ID" value="UER00161"/>
</dbReference>
<keyword evidence="5 9" id="KW-0093">Biotin biosynthesis</keyword>
<keyword evidence="7 9" id="KW-0460">Magnesium</keyword>
<evidence type="ECO:0000256" key="1">
    <source>
        <dbReference type="ARBA" id="ARBA00022490"/>
    </source>
</evidence>
<evidence type="ECO:0000256" key="8">
    <source>
        <dbReference type="ARBA" id="ARBA00047386"/>
    </source>
</evidence>
<feature type="active site" evidence="9">
    <location>
        <position position="43"/>
    </location>
</feature>
<dbReference type="Pfam" id="PF13500">
    <property type="entry name" value="AAA_26"/>
    <property type="match status" value="1"/>
</dbReference>
<feature type="binding site" evidence="9">
    <location>
        <position position="47"/>
    </location>
    <ligand>
        <name>substrate</name>
    </ligand>
</feature>
<evidence type="ECO:0000256" key="3">
    <source>
        <dbReference type="ARBA" id="ARBA00022723"/>
    </source>
</evidence>
<reference evidence="10 11" key="1">
    <citation type="submission" date="2019-02" db="EMBL/GenBank/DDBJ databases">
        <title>Deep-cultivation of Planctomycetes and their phenomic and genomic characterization uncovers novel biology.</title>
        <authorList>
            <person name="Wiegand S."/>
            <person name="Jogler M."/>
            <person name="Boedeker C."/>
            <person name="Pinto D."/>
            <person name="Vollmers J."/>
            <person name="Rivas-Marin E."/>
            <person name="Kohn T."/>
            <person name="Peeters S.H."/>
            <person name="Heuer A."/>
            <person name="Rast P."/>
            <person name="Oberbeckmann S."/>
            <person name="Bunk B."/>
            <person name="Jeske O."/>
            <person name="Meyerdierks A."/>
            <person name="Storesund J.E."/>
            <person name="Kallscheuer N."/>
            <person name="Luecker S."/>
            <person name="Lage O.M."/>
            <person name="Pohl T."/>
            <person name="Merkel B.J."/>
            <person name="Hornburger P."/>
            <person name="Mueller R.-W."/>
            <person name="Bruemmer F."/>
            <person name="Labrenz M."/>
            <person name="Spormann A.M."/>
            <person name="Op den Camp H."/>
            <person name="Overmann J."/>
            <person name="Amann R."/>
            <person name="Jetten M.S.M."/>
            <person name="Mascher T."/>
            <person name="Medema M.H."/>
            <person name="Devos D.P."/>
            <person name="Kaster A.-K."/>
            <person name="Ovreas L."/>
            <person name="Rohde M."/>
            <person name="Galperin M.Y."/>
            <person name="Jogler C."/>
        </authorList>
    </citation>
    <scope>NUCLEOTIDE SEQUENCE [LARGE SCALE GENOMIC DNA]</scope>
    <source>
        <strain evidence="10 11">Pan216</strain>
    </source>
</reference>
<evidence type="ECO:0000256" key="2">
    <source>
        <dbReference type="ARBA" id="ARBA00022598"/>
    </source>
</evidence>
<dbReference type="GO" id="GO:0009102">
    <property type="term" value="P:biotin biosynthetic process"/>
    <property type="evidence" value="ECO:0007669"/>
    <property type="project" value="UniProtKB-UniRule"/>
</dbReference>
<comment type="similarity">
    <text evidence="9">Belongs to the dethiobiotin synthetase family.</text>
</comment>
<accession>A0A518BAW3</accession>
<sequence length="254" mass="27393">MSEGAFPPGLFVVGTDTGVGKTRVTCQLARKLHAEGHRVGLAKPAATGSVRSATGEEQWEDVELLRAHCSDDVSEEDVCPYRYEYPLAPPVAHRLDPTRGDTPLPEIGDFVKILDRWRGNCDLVLVEGIGGLLCPLTAHETVADLAVAMGLPLLVVARLGLGTLNHTLLTLEAARRRELNVVGVMMNCPEPPTGTHADMTNPHELRSRIDVPLWGPVPHGSLHDAVPDEIQTVDWASLCLPGQVTPRRRGAPDA</sequence>